<name>A0A841Q7I5_9BACI</name>
<keyword evidence="3" id="KW-0804">Transcription</keyword>
<evidence type="ECO:0000256" key="3">
    <source>
        <dbReference type="ARBA" id="ARBA00023163"/>
    </source>
</evidence>
<dbReference type="SUPFAM" id="SSF46785">
    <property type="entry name" value="Winged helix' DNA-binding domain"/>
    <property type="match status" value="1"/>
</dbReference>
<dbReference type="Gene3D" id="1.10.10.10">
    <property type="entry name" value="Winged helix-like DNA-binding domain superfamily/Winged helix DNA-binding domain"/>
    <property type="match status" value="1"/>
</dbReference>
<dbReference type="Proteomes" id="UP000581688">
    <property type="component" value="Unassembled WGS sequence"/>
</dbReference>
<dbReference type="PROSITE" id="PS50987">
    <property type="entry name" value="HTH_ARSR_2"/>
    <property type="match status" value="1"/>
</dbReference>
<dbReference type="SMART" id="SM00418">
    <property type="entry name" value="HTH_ARSR"/>
    <property type="match status" value="1"/>
</dbReference>
<dbReference type="InterPro" id="IPR051081">
    <property type="entry name" value="HTH_MetalResp_TranReg"/>
</dbReference>
<evidence type="ECO:0000256" key="1">
    <source>
        <dbReference type="ARBA" id="ARBA00023015"/>
    </source>
</evidence>
<keyword evidence="1" id="KW-0805">Transcription regulation</keyword>
<protein>
    <submittedName>
        <fullName evidence="5">DNA-binding transcriptional ArsR family regulator</fullName>
    </submittedName>
</protein>
<dbReference type="RefSeq" id="WP_174494683.1">
    <property type="nucleotide sequence ID" value="NZ_CADDWK010000001.1"/>
</dbReference>
<organism evidence="5 6">
    <name type="scientific">Salirhabdus euzebyi</name>
    <dbReference type="NCBI Taxonomy" id="394506"/>
    <lineage>
        <taxon>Bacteria</taxon>
        <taxon>Bacillati</taxon>
        <taxon>Bacillota</taxon>
        <taxon>Bacilli</taxon>
        <taxon>Bacillales</taxon>
        <taxon>Bacillaceae</taxon>
        <taxon>Salirhabdus</taxon>
    </lineage>
</organism>
<evidence type="ECO:0000259" key="4">
    <source>
        <dbReference type="PROSITE" id="PS50987"/>
    </source>
</evidence>
<dbReference type="Pfam" id="PF01022">
    <property type="entry name" value="HTH_5"/>
    <property type="match status" value="1"/>
</dbReference>
<proteinExistence type="predicted"/>
<dbReference type="InterPro" id="IPR001845">
    <property type="entry name" value="HTH_ArsR_DNA-bd_dom"/>
</dbReference>
<dbReference type="PANTHER" id="PTHR33154">
    <property type="entry name" value="TRANSCRIPTIONAL REGULATOR, ARSR FAMILY"/>
    <property type="match status" value="1"/>
</dbReference>
<keyword evidence="6" id="KW-1185">Reference proteome</keyword>
<gene>
    <name evidence="5" type="ORF">HNQ94_002727</name>
</gene>
<dbReference type="InterPro" id="IPR036388">
    <property type="entry name" value="WH-like_DNA-bd_sf"/>
</dbReference>
<dbReference type="GO" id="GO:0003677">
    <property type="term" value="F:DNA binding"/>
    <property type="evidence" value="ECO:0007669"/>
    <property type="project" value="UniProtKB-KW"/>
</dbReference>
<dbReference type="InterPro" id="IPR036390">
    <property type="entry name" value="WH_DNA-bd_sf"/>
</dbReference>
<keyword evidence="2 5" id="KW-0238">DNA-binding</keyword>
<dbReference type="PANTHER" id="PTHR33154:SF18">
    <property type="entry name" value="ARSENICAL RESISTANCE OPERON REPRESSOR"/>
    <property type="match status" value="1"/>
</dbReference>
<reference evidence="5 6" key="1">
    <citation type="submission" date="2020-08" db="EMBL/GenBank/DDBJ databases">
        <title>Genomic Encyclopedia of Type Strains, Phase IV (KMG-IV): sequencing the most valuable type-strain genomes for metagenomic binning, comparative biology and taxonomic classification.</title>
        <authorList>
            <person name="Goeker M."/>
        </authorList>
    </citation>
    <scope>NUCLEOTIDE SEQUENCE [LARGE SCALE GENOMIC DNA]</scope>
    <source>
        <strain evidence="5 6">DSM 19612</strain>
    </source>
</reference>
<feature type="domain" description="HTH arsR-type" evidence="4">
    <location>
        <begin position="210"/>
        <end position="305"/>
    </location>
</feature>
<dbReference type="GO" id="GO:0003700">
    <property type="term" value="F:DNA-binding transcription factor activity"/>
    <property type="evidence" value="ECO:0007669"/>
    <property type="project" value="InterPro"/>
</dbReference>
<accession>A0A841Q7I5</accession>
<comment type="caution">
    <text evidence="5">The sequence shown here is derived from an EMBL/GenBank/DDBJ whole genome shotgun (WGS) entry which is preliminary data.</text>
</comment>
<dbReference type="InterPro" id="IPR011991">
    <property type="entry name" value="ArsR-like_HTH"/>
</dbReference>
<evidence type="ECO:0000313" key="5">
    <source>
        <dbReference type="EMBL" id="MBB6454252.1"/>
    </source>
</evidence>
<evidence type="ECO:0000256" key="2">
    <source>
        <dbReference type="ARBA" id="ARBA00023125"/>
    </source>
</evidence>
<evidence type="ECO:0000313" key="6">
    <source>
        <dbReference type="Proteomes" id="UP000581688"/>
    </source>
</evidence>
<dbReference type="EMBL" id="JACHGH010000008">
    <property type="protein sequence ID" value="MBB6454252.1"/>
    <property type="molecule type" value="Genomic_DNA"/>
</dbReference>
<sequence>MSFEIEVDFCPAYELVNSLNAYLSKQDRKSIDLGKRWYDEVSQTLTAEFKAYLGDLKPDMTKGLEHLIYSCPGKRSEQSFLKWMDDQSFQNIYDILQPYDTKILNTLKERIHDWEFVLKEWHKQYFSKIDSRILIGLEQKAAQIKNDSKLYSPEEVFEEVTNGMRQSPNDKLKTIRLIPQYHLSPINRSHYYQNYEEMFVCFFACDVIPLKAGEPSPRLMRKMRCLSEEMRMKLLYYMSVQERTFNELLNYSGLAKSTLHHHLVVLRGAGLISLEISEPNNKYFLRADAIHQLTAELGDFFLLQEASK</sequence>
<dbReference type="CDD" id="cd00090">
    <property type="entry name" value="HTH_ARSR"/>
    <property type="match status" value="1"/>
</dbReference>
<dbReference type="AlphaFoldDB" id="A0A841Q7I5"/>